<feature type="transmembrane region" description="Helical" evidence="11">
    <location>
        <begin position="214"/>
        <end position="234"/>
    </location>
</feature>
<dbReference type="Pfam" id="PF00005">
    <property type="entry name" value="ABC_tran"/>
    <property type="match status" value="1"/>
</dbReference>
<evidence type="ECO:0000313" key="13">
    <source>
        <dbReference type="EMBL" id="MET3694973.1"/>
    </source>
</evidence>
<gene>
    <name evidence="13" type="ORF">ABID43_004538</name>
</gene>
<dbReference type="InterPro" id="IPR003593">
    <property type="entry name" value="AAA+_ATPase"/>
</dbReference>
<dbReference type="InterPro" id="IPR032823">
    <property type="entry name" value="BCA_ABC_TP_C"/>
</dbReference>
<evidence type="ECO:0000256" key="9">
    <source>
        <dbReference type="ARBA" id="ARBA00022989"/>
    </source>
</evidence>
<dbReference type="InterPro" id="IPR043428">
    <property type="entry name" value="LivM-like"/>
</dbReference>
<dbReference type="EMBL" id="JBEPMM010000020">
    <property type="protein sequence ID" value="MET3694973.1"/>
    <property type="molecule type" value="Genomic_DNA"/>
</dbReference>
<reference evidence="13 14" key="1">
    <citation type="submission" date="2024-06" db="EMBL/GenBank/DDBJ databases">
        <title>Genomic Encyclopedia of Type Strains, Phase IV (KMG-IV): sequencing the most valuable type-strain genomes for metagenomic binning, comparative biology and taxonomic classification.</title>
        <authorList>
            <person name="Goeker M."/>
        </authorList>
    </citation>
    <scope>NUCLEOTIDE SEQUENCE [LARGE SCALE GENOMIC DNA]</scope>
    <source>
        <strain evidence="13 14">DSM 21331</strain>
    </source>
</reference>
<keyword evidence="9 11" id="KW-1133">Transmembrane helix</keyword>
<dbReference type="InterPro" id="IPR027417">
    <property type="entry name" value="P-loop_NTPase"/>
</dbReference>
<evidence type="ECO:0000256" key="8">
    <source>
        <dbReference type="ARBA" id="ARBA00022970"/>
    </source>
</evidence>
<feature type="domain" description="ABC transporter" evidence="12">
    <location>
        <begin position="382"/>
        <end position="625"/>
    </location>
</feature>
<dbReference type="SMART" id="SM00382">
    <property type="entry name" value="AAA"/>
    <property type="match status" value="1"/>
</dbReference>
<dbReference type="Gene3D" id="3.40.50.300">
    <property type="entry name" value="P-loop containing nucleotide triphosphate hydrolases"/>
    <property type="match status" value="1"/>
</dbReference>
<evidence type="ECO:0000256" key="7">
    <source>
        <dbReference type="ARBA" id="ARBA00022840"/>
    </source>
</evidence>
<feature type="transmembrane region" description="Helical" evidence="11">
    <location>
        <begin position="112"/>
        <end position="131"/>
    </location>
</feature>
<feature type="transmembrane region" description="Helical" evidence="11">
    <location>
        <begin position="254"/>
        <end position="279"/>
    </location>
</feature>
<dbReference type="InterPro" id="IPR003439">
    <property type="entry name" value="ABC_transporter-like_ATP-bd"/>
</dbReference>
<dbReference type="PROSITE" id="PS00211">
    <property type="entry name" value="ABC_TRANSPORTER_1"/>
    <property type="match status" value="1"/>
</dbReference>
<keyword evidence="10 11" id="KW-0472">Membrane</keyword>
<evidence type="ECO:0000313" key="14">
    <source>
        <dbReference type="Proteomes" id="UP001549145"/>
    </source>
</evidence>
<dbReference type="PANTHER" id="PTHR43820">
    <property type="entry name" value="HIGH-AFFINITY BRANCHED-CHAIN AMINO ACID TRANSPORT ATP-BINDING PROTEIN LIVF"/>
    <property type="match status" value="1"/>
</dbReference>
<organism evidence="13 14">
    <name type="scientific">Methylobacterium goesingense</name>
    <dbReference type="NCBI Taxonomy" id="243690"/>
    <lineage>
        <taxon>Bacteria</taxon>
        <taxon>Pseudomonadati</taxon>
        <taxon>Pseudomonadota</taxon>
        <taxon>Alphaproteobacteria</taxon>
        <taxon>Hyphomicrobiales</taxon>
        <taxon>Methylobacteriaceae</taxon>
        <taxon>Methylobacterium</taxon>
    </lineage>
</organism>
<comment type="similarity">
    <text evidence="2">Belongs to the ABC transporter superfamily.</text>
</comment>
<evidence type="ECO:0000256" key="5">
    <source>
        <dbReference type="ARBA" id="ARBA00022692"/>
    </source>
</evidence>
<feature type="transmembrane region" description="Helical" evidence="11">
    <location>
        <begin position="168"/>
        <end position="187"/>
    </location>
</feature>
<dbReference type="CDD" id="cd03219">
    <property type="entry name" value="ABC_Mj1267_LivG_branched"/>
    <property type="match status" value="1"/>
</dbReference>
<comment type="caution">
    <text evidence="13">The sequence shown here is derived from an EMBL/GenBank/DDBJ whole genome shotgun (WGS) entry which is preliminary data.</text>
</comment>
<evidence type="ECO:0000256" key="11">
    <source>
        <dbReference type="SAM" id="Phobius"/>
    </source>
</evidence>
<keyword evidence="4" id="KW-1003">Cell membrane</keyword>
<dbReference type="SUPFAM" id="SSF52540">
    <property type="entry name" value="P-loop containing nucleoside triphosphate hydrolases"/>
    <property type="match status" value="1"/>
</dbReference>
<dbReference type="PROSITE" id="PS50893">
    <property type="entry name" value="ABC_TRANSPORTER_2"/>
    <property type="match status" value="1"/>
</dbReference>
<evidence type="ECO:0000256" key="1">
    <source>
        <dbReference type="ARBA" id="ARBA00004651"/>
    </source>
</evidence>
<evidence type="ECO:0000256" key="10">
    <source>
        <dbReference type="ARBA" id="ARBA00023136"/>
    </source>
</evidence>
<keyword evidence="8" id="KW-0029">Amino-acid transport</keyword>
<dbReference type="CDD" id="cd06581">
    <property type="entry name" value="TM_PBP1_LivM_like"/>
    <property type="match status" value="1"/>
</dbReference>
<evidence type="ECO:0000256" key="6">
    <source>
        <dbReference type="ARBA" id="ARBA00022741"/>
    </source>
</evidence>
<feature type="transmembrane region" description="Helical" evidence="11">
    <location>
        <begin position="86"/>
        <end position="106"/>
    </location>
</feature>
<evidence type="ECO:0000256" key="4">
    <source>
        <dbReference type="ARBA" id="ARBA00022475"/>
    </source>
</evidence>
<dbReference type="RefSeq" id="WP_238280711.1">
    <property type="nucleotide sequence ID" value="NZ_BPQL01000097.1"/>
</dbReference>
<keyword evidence="6" id="KW-0547">Nucleotide-binding</keyword>
<feature type="transmembrane region" description="Helical" evidence="11">
    <location>
        <begin position="291"/>
        <end position="308"/>
    </location>
</feature>
<dbReference type="InterPro" id="IPR001851">
    <property type="entry name" value="ABC_transp_permease"/>
</dbReference>
<keyword evidence="14" id="KW-1185">Reference proteome</keyword>
<dbReference type="InterPro" id="IPR017871">
    <property type="entry name" value="ABC_transporter-like_CS"/>
</dbReference>
<sequence length="645" mass="67813">MLSRPLRAAWPELALLVVLLAAPVLLPPLGFSHDLLSRALNWALFGLGLDILFGLAGLLSFGQAAFYGAGGFVAAYLLVSGLVQSVWLAFLIGTLAAGLFGLAVGWLAVRRIGIYFAMITLAFGQMAYFVQNSPLSDYTGGENGIAGVPVPVIGFGASAVRITAGLPMYALLAATFFLGFVLARRIVHSPVGLILKAVKENTPRVAMLGHDVPAYKLAAFTIAALYAGLAGAMLGSFQSYMPPDAFALETSGQLVVQTIVGGVGTLVGPLVGAALWLWLRDNLQLIPGFGSLWKLILGVAFIGLVMGLRRGICGEILHRWRQRGEAARLRAAKARTEAIEAAAALGDAVPPHSPSEVALPEVTLPMPRPVIDGRTAHAEIALEAQGLARHYGGLKAVDGVSFQVRRGSIHAVIGPNGAGKSTLFKMLSDEVSPSAGAVLLFGEQLTGAGVTEATQRGVAKSNQLNQLFLNLTVRENLRVAALARARGRFRLDLLAPVQGRADVEAQVATMLGVLDLGMRAETRVGVLAYGEKRRLEIGMALATSPNVLLLDEPLAGMSPSERVATCALIRRIGRSCTILLVEHDLDAVFDLAERITVLSEGRLLADGPAEVVRRDPAVQKAYLGAAPDEAAGEGTAIVGAMHEPA</sequence>
<evidence type="ECO:0000256" key="3">
    <source>
        <dbReference type="ARBA" id="ARBA00022448"/>
    </source>
</evidence>
<name>A0ABV2LAU0_9HYPH</name>
<dbReference type="PANTHER" id="PTHR43820:SF4">
    <property type="entry name" value="HIGH-AFFINITY BRANCHED-CHAIN AMINO ACID TRANSPORT ATP-BINDING PROTEIN LIVF"/>
    <property type="match status" value="1"/>
</dbReference>
<proteinExistence type="inferred from homology"/>
<keyword evidence="3" id="KW-0813">Transport</keyword>
<dbReference type="Proteomes" id="UP001549145">
    <property type="component" value="Unassembled WGS sequence"/>
</dbReference>
<evidence type="ECO:0000259" key="12">
    <source>
        <dbReference type="PROSITE" id="PS50893"/>
    </source>
</evidence>
<keyword evidence="5 11" id="KW-0812">Transmembrane</keyword>
<protein>
    <submittedName>
        <fullName evidence="13">Branched-chain amino acid transport system permease protein</fullName>
    </submittedName>
</protein>
<accession>A0ABV2LAU0</accession>
<dbReference type="Pfam" id="PF12399">
    <property type="entry name" value="BCA_ABC_TP_C"/>
    <property type="match status" value="1"/>
</dbReference>
<feature type="transmembrane region" description="Helical" evidence="11">
    <location>
        <begin position="51"/>
        <end position="79"/>
    </location>
</feature>
<dbReference type="Pfam" id="PF02653">
    <property type="entry name" value="BPD_transp_2"/>
    <property type="match status" value="1"/>
</dbReference>
<keyword evidence="7" id="KW-0067">ATP-binding</keyword>
<evidence type="ECO:0000256" key="2">
    <source>
        <dbReference type="ARBA" id="ARBA00005417"/>
    </source>
</evidence>
<dbReference type="InterPro" id="IPR052156">
    <property type="entry name" value="BCAA_Transport_ATP-bd_LivF"/>
</dbReference>
<comment type="subcellular location">
    <subcellularLocation>
        <location evidence="1">Cell membrane</location>
        <topology evidence="1">Multi-pass membrane protein</topology>
    </subcellularLocation>
</comment>